<dbReference type="AlphaFoldDB" id="A0A2P5FDV5"/>
<dbReference type="InParanoid" id="A0A2P5FDV5"/>
<dbReference type="OrthoDB" id="10533153at2759"/>
<gene>
    <name evidence="1" type="ORF">TorRG33x02_081940</name>
</gene>
<dbReference type="EMBL" id="JXTC01000041">
    <property type="protein sequence ID" value="PON95946.1"/>
    <property type="molecule type" value="Genomic_DNA"/>
</dbReference>
<dbReference type="Proteomes" id="UP000237000">
    <property type="component" value="Unassembled WGS sequence"/>
</dbReference>
<comment type="caution">
    <text evidence="1">The sequence shown here is derived from an EMBL/GenBank/DDBJ whole genome shotgun (WGS) entry which is preliminary data.</text>
</comment>
<name>A0A2P5FDV5_TREOI</name>
<proteinExistence type="predicted"/>
<accession>A0A2P5FDV5</accession>
<reference evidence="2" key="1">
    <citation type="submission" date="2016-06" db="EMBL/GenBank/DDBJ databases">
        <title>Parallel loss of symbiosis genes in relatives of nitrogen-fixing non-legume Parasponia.</title>
        <authorList>
            <person name="Van Velzen R."/>
            <person name="Holmer R."/>
            <person name="Bu F."/>
            <person name="Rutten L."/>
            <person name="Van Zeijl A."/>
            <person name="Liu W."/>
            <person name="Santuari L."/>
            <person name="Cao Q."/>
            <person name="Sharma T."/>
            <person name="Shen D."/>
            <person name="Roswanjaya Y."/>
            <person name="Wardhani T."/>
            <person name="Kalhor M.S."/>
            <person name="Jansen J."/>
            <person name="Van den Hoogen J."/>
            <person name="Gungor B."/>
            <person name="Hartog M."/>
            <person name="Hontelez J."/>
            <person name="Verver J."/>
            <person name="Yang W.-C."/>
            <person name="Schijlen E."/>
            <person name="Repin R."/>
            <person name="Schilthuizen M."/>
            <person name="Schranz E."/>
            <person name="Heidstra R."/>
            <person name="Miyata K."/>
            <person name="Fedorova E."/>
            <person name="Kohlen W."/>
            <person name="Bisseling T."/>
            <person name="Smit S."/>
            <person name="Geurts R."/>
        </authorList>
    </citation>
    <scope>NUCLEOTIDE SEQUENCE [LARGE SCALE GENOMIC DNA]</scope>
    <source>
        <strain evidence="2">cv. RG33-2</strain>
    </source>
</reference>
<keyword evidence="2" id="KW-1185">Reference proteome</keyword>
<organism evidence="1 2">
    <name type="scientific">Trema orientale</name>
    <name type="common">Charcoal tree</name>
    <name type="synonym">Celtis orientalis</name>
    <dbReference type="NCBI Taxonomy" id="63057"/>
    <lineage>
        <taxon>Eukaryota</taxon>
        <taxon>Viridiplantae</taxon>
        <taxon>Streptophyta</taxon>
        <taxon>Embryophyta</taxon>
        <taxon>Tracheophyta</taxon>
        <taxon>Spermatophyta</taxon>
        <taxon>Magnoliopsida</taxon>
        <taxon>eudicotyledons</taxon>
        <taxon>Gunneridae</taxon>
        <taxon>Pentapetalae</taxon>
        <taxon>rosids</taxon>
        <taxon>fabids</taxon>
        <taxon>Rosales</taxon>
        <taxon>Cannabaceae</taxon>
        <taxon>Trema</taxon>
    </lineage>
</organism>
<evidence type="ECO:0000313" key="1">
    <source>
        <dbReference type="EMBL" id="PON95946.1"/>
    </source>
</evidence>
<evidence type="ECO:0000313" key="2">
    <source>
        <dbReference type="Proteomes" id="UP000237000"/>
    </source>
</evidence>
<protein>
    <submittedName>
        <fullName evidence="1">Uncharacterized protein</fullName>
    </submittedName>
</protein>
<sequence length="53" mass="6156">MKFCSIGNQLLCFDAAVQFTKKLHDRSQLVQRYDIDKIVSSQAVILLDRKWGK</sequence>